<dbReference type="RefSeq" id="WP_003855469.1">
    <property type="nucleotide sequence ID" value="NZ_JAAOYN010000001.1"/>
</dbReference>
<evidence type="ECO:0000313" key="1">
    <source>
        <dbReference type="EMBL" id="OKX78177.1"/>
    </source>
</evidence>
<evidence type="ECO:0008006" key="3">
    <source>
        <dbReference type="Google" id="ProtNLM"/>
    </source>
</evidence>
<gene>
    <name evidence="1" type="ORF">AUP69_12160</name>
</gene>
<sequence>MKILEINNASHIGISDLVQAVESGESISIAKQGKEVAQSLPAQKIQRLWEEQNDLMDAVLILSRMLNDTGDRMELQEVIDRLGFDVAELESEI</sequence>
<dbReference type="EMBL" id="LOQT01000026">
    <property type="protein sequence ID" value="OKX78177.1"/>
    <property type="molecule type" value="Genomic_DNA"/>
</dbReference>
<reference evidence="1 2" key="1">
    <citation type="submission" date="2015-12" db="EMBL/GenBank/DDBJ databases">
        <title>Genome sequence of Corynebacterium AS 1.542.</title>
        <authorList>
            <person name="Yang J."/>
            <person name="Yang S."/>
        </authorList>
    </citation>
    <scope>NUCLEOTIDE SEQUENCE [LARGE SCALE GENOMIC DNA]</scope>
    <source>
        <strain evidence="1 2">AS 1.542</strain>
    </source>
</reference>
<evidence type="ECO:0000313" key="2">
    <source>
        <dbReference type="Proteomes" id="UP000186091"/>
    </source>
</evidence>
<dbReference type="Proteomes" id="UP000186091">
    <property type="component" value="Unassembled WGS sequence"/>
</dbReference>
<proteinExistence type="predicted"/>
<name>A0AB36I8U5_CORGT</name>
<organism evidence="1 2">
    <name type="scientific">Corynebacterium glutamicum</name>
    <name type="common">Brevibacterium saccharolyticum</name>
    <dbReference type="NCBI Taxonomy" id="1718"/>
    <lineage>
        <taxon>Bacteria</taxon>
        <taxon>Bacillati</taxon>
        <taxon>Actinomycetota</taxon>
        <taxon>Actinomycetes</taxon>
        <taxon>Mycobacteriales</taxon>
        <taxon>Corynebacteriaceae</taxon>
        <taxon>Corynebacterium</taxon>
    </lineage>
</organism>
<accession>A0AB36I8U5</accession>
<protein>
    <recommendedName>
        <fullName evidence="3">Prevent-host-death family protein</fullName>
    </recommendedName>
</protein>
<comment type="caution">
    <text evidence="1">The sequence shown here is derived from an EMBL/GenBank/DDBJ whole genome shotgun (WGS) entry which is preliminary data.</text>
</comment>
<dbReference type="AlphaFoldDB" id="A0AB36I8U5"/>